<dbReference type="InterPro" id="IPR001650">
    <property type="entry name" value="Helicase_C-like"/>
</dbReference>
<evidence type="ECO:0000256" key="5">
    <source>
        <dbReference type="SAM" id="MobiDB-lite"/>
    </source>
</evidence>
<dbReference type="InterPro" id="IPR014001">
    <property type="entry name" value="Helicase_ATP-bd"/>
</dbReference>
<protein>
    <submittedName>
        <fullName evidence="8">ATP-dependent RNA helicase SUPV3L1/SUV3</fullName>
    </submittedName>
</protein>
<evidence type="ECO:0000256" key="1">
    <source>
        <dbReference type="ARBA" id="ARBA00022741"/>
    </source>
</evidence>
<name>A0A4R3LYR4_9HYPH</name>
<evidence type="ECO:0000259" key="7">
    <source>
        <dbReference type="PROSITE" id="PS51194"/>
    </source>
</evidence>
<comment type="caution">
    <text evidence="8">The sequence shown here is derived from an EMBL/GenBank/DDBJ whole genome shotgun (WGS) entry which is preliminary data.</text>
</comment>
<keyword evidence="1" id="KW-0547">Nucleotide-binding</keyword>
<dbReference type="OrthoDB" id="9807155at2"/>
<feature type="domain" description="Helicase ATP-binding" evidence="6">
    <location>
        <begin position="10"/>
        <end position="158"/>
    </location>
</feature>
<evidence type="ECO:0000313" key="9">
    <source>
        <dbReference type="Proteomes" id="UP000295678"/>
    </source>
</evidence>
<reference evidence="8 9" key="1">
    <citation type="submission" date="2019-03" db="EMBL/GenBank/DDBJ databases">
        <title>Genomic Encyclopedia of Type Strains, Phase IV (KMG-IV): sequencing the most valuable type-strain genomes for metagenomic binning, comparative biology and taxonomic classification.</title>
        <authorList>
            <person name="Goeker M."/>
        </authorList>
    </citation>
    <scope>NUCLEOTIDE SEQUENCE [LARGE SCALE GENOMIC DNA]</scope>
    <source>
        <strain evidence="8 9">DSM 19345</strain>
    </source>
</reference>
<feature type="region of interest" description="Disordered" evidence="5">
    <location>
        <begin position="831"/>
        <end position="1073"/>
    </location>
</feature>
<feature type="compositionally biased region" description="Basic residues" evidence="5">
    <location>
        <begin position="1010"/>
        <end position="1021"/>
    </location>
</feature>
<evidence type="ECO:0000256" key="3">
    <source>
        <dbReference type="ARBA" id="ARBA00022806"/>
    </source>
</evidence>
<feature type="compositionally biased region" description="Low complexity" evidence="5">
    <location>
        <begin position="837"/>
        <end position="851"/>
    </location>
</feature>
<dbReference type="Gene3D" id="3.40.50.300">
    <property type="entry name" value="P-loop containing nucleotide triphosphate hydrolases"/>
    <property type="match status" value="2"/>
</dbReference>
<dbReference type="PROSITE" id="PS51192">
    <property type="entry name" value="HELICASE_ATP_BIND_1"/>
    <property type="match status" value="1"/>
</dbReference>
<feature type="compositionally biased region" description="Basic and acidic residues" evidence="5">
    <location>
        <begin position="1060"/>
        <end position="1073"/>
    </location>
</feature>
<accession>A0A4R3LYR4</accession>
<evidence type="ECO:0000256" key="2">
    <source>
        <dbReference type="ARBA" id="ARBA00022801"/>
    </source>
</evidence>
<dbReference type="AlphaFoldDB" id="A0A4R3LYR4"/>
<dbReference type="InterPro" id="IPR055206">
    <property type="entry name" value="DEXQc_SUV3"/>
</dbReference>
<evidence type="ECO:0000259" key="6">
    <source>
        <dbReference type="PROSITE" id="PS51192"/>
    </source>
</evidence>
<dbReference type="RefSeq" id="WP_132807622.1">
    <property type="nucleotide sequence ID" value="NZ_SMAK01000012.1"/>
</dbReference>
<keyword evidence="9" id="KW-1185">Reference proteome</keyword>
<dbReference type="PROSITE" id="PS51194">
    <property type="entry name" value="HELICASE_CTER"/>
    <property type="match status" value="1"/>
</dbReference>
<organism evidence="8 9">
    <name type="scientific">Tepidamorphus gemmatus</name>
    <dbReference type="NCBI Taxonomy" id="747076"/>
    <lineage>
        <taxon>Bacteria</taxon>
        <taxon>Pseudomonadati</taxon>
        <taxon>Pseudomonadota</taxon>
        <taxon>Alphaproteobacteria</taxon>
        <taxon>Hyphomicrobiales</taxon>
        <taxon>Tepidamorphaceae</taxon>
        <taxon>Tepidamorphus</taxon>
    </lineage>
</organism>
<keyword evidence="3 8" id="KW-0347">Helicase</keyword>
<dbReference type="InterPro" id="IPR027417">
    <property type="entry name" value="P-loop_NTPase"/>
</dbReference>
<evidence type="ECO:0000256" key="4">
    <source>
        <dbReference type="ARBA" id="ARBA00022840"/>
    </source>
</evidence>
<dbReference type="EMBL" id="SMAK01000012">
    <property type="protein sequence ID" value="TCT05864.1"/>
    <property type="molecule type" value="Genomic_DNA"/>
</dbReference>
<dbReference type="GO" id="GO:0004386">
    <property type="term" value="F:helicase activity"/>
    <property type="evidence" value="ECO:0007669"/>
    <property type="project" value="UniProtKB-KW"/>
</dbReference>
<dbReference type="Pfam" id="PF22527">
    <property type="entry name" value="DEXQc_Suv3"/>
    <property type="match status" value="1"/>
</dbReference>
<keyword evidence="4" id="KW-0067">ATP-binding</keyword>
<dbReference type="SUPFAM" id="SSF52540">
    <property type="entry name" value="P-loop containing nucleoside triphosphate hydrolases"/>
    <property type="match status" value="2"/>
</dbReference>
<dbReference type="PANTHER" id="PTHR12131">
    <property type="entry name" value="ATP-DEPENDENT RNA AND DNA HELICASE"/>
    <property type="match status" value="1"/>
</dbReference>
<dbReference type="GO" id="GO:0005524">
    <property type="term" value="F:ATP binding"/>
    <property type="evidence" value="ECO:0007669"/>
    <property type="project" value="UniProtKB-KW"/>
</dbReference>
<proteinExistence type="predicted"/>
<feature type="domain" description="Helicase C-terminal" evidence="7">
    <location>
        <begin position="165"/>
        <end position="318"/>
    </location>
</feature>
<dbReference type="PANTHER" id="PTHR12131:SF1">
    <property type="entry name" value="ATP-DEPENDENT RNA HELICASE SUPV3L1, MITOCHONDRIAL-RELATED"/>
    <property type="match status" value="1"/>
</dbReference>
<dbReference type="Proteomes" id="UP000295678">
    <property type="component" value="Unassembled WGS sequence"/>
</dbReference>
<feature type="compositionally biased region" description="Basic and acidic residues" evidence="5">
    <location>
        <begin position="998"/>
        <end position="1009"/>
    </location>
</feature>
<feature type="compositionally biased region" description="Low complexity" evidence="5">
    <location>
        <begin position="885"/>
        <end position="902"/>
    </location>
</feature>
<dbReference type="GO" id="GO:0016787">
    <property type="term" value="F:hydrolase activity"/>
    <property type="evidence" value="ECO:0007669"/>
    <property type="project" value="UniProtKB-KW"/>
</dbReference>
<keyword evidence="2" id="KW-0378">Hydrolase</keyword>
<feature type="compositionally biased region" description="Basic and acidic residues" evidence="5">
    <location>
        <begin position="1022"/>
        <end position="1032"/>
    </location>
</feature>
<feature type="compositionally biased region" description="Basic and acidic residues" evidence="5">
    <location>
        <begin position="960"/>
        <end position="975"/>
    </location>
</feature>
<gene>
    <name evidence="8" type="ORF">EDC22_11234</name>
</gene>
<dbReference type="Pfam" id="PF00271">
    <property type="entry name" value="Helicase_C"/>
    <property type="match status" value="1"/>
</dbReference>
<sequence>MTNLPDVGRHPAARGRTVTAVLGPTNTGKTHLAIERMLGHESGVIGLPLRLLAREVYGRVVERVGAEAVALVTGEEKIKPANPRYWISTVEAMPRDLDVAFVAIDEVQLAADLDRGHVFTDRILRRRGREETLLLGAGTMRPILTRLMPNLNVVTRPRLSHLAYSGQRKITRLPRRSAVVAFSAEEVYAIAELIRRQRGGAAVVLGALSPRTRNAQVGLYQSGEVDFLVATDAIGMGLNLDVDHVAFAARRKFDGFHYRDLTPAEMGQIAGRAGRHLRDGTFGVTGRVDPLADDLVGRLESHDFEPVHLLQWRNADLDFSSLTALRASLAAAPREDGLTRAPAGDDIHALEAAACDPEIADIARGHHAVERLWDVCQVPDYRKIAPANHVELVATLYTQLMRHGRLSEDWFARQVAECDRSDGDIDTLSNRIAHIRTWTFVANRPDWLADPAGWQERTHAVEDRLSDALHERLTHRFVDRRTSVLARSLRENATMEADIDTGGDVTVEGHHVGRLDGLRFTPDPEADGNHLKAISAAARRSLAGELQARAERLARDADEVISLTLDGTFMWRGAPVGRLEKGDVLLAPRIALLADEQLAGAPRDNAADRLGRWMADRIAQRLGPLKALLEDDSLAGMARGIAFQLGEALGILERSRISDEVRALSQDDRAALRRHGVRFGAHHIYLPALLKPGPRVLAAQLWALHHGGLHQPGLDHVAALVQSGRMSVAIEPGTARGLYRAFGFRPCGGRAIRIDILERIADQIRAALAWKPGSASRPPGAVDGRVFTVTEQMTSLAGCAGEDFAEILKALGYRSETRPAPAVPTALARVTSAERPAAGSSATTAEAAVEARGGDEGGNDADDTDPGSPEAYAPATGELSEDAAVEAPAQAADADQPMPHAMSGADRSEPVPVRPAVGEPDAAAVDAPGEAPTDTAVDTPTGVTAGPAVATEIIVWRPGRRPDAAQRPCGRRDGRPTGPRTGIAAEDGTDGGGLRRLRGPDRHQADQRGSKGRPGKGRPPRKGGERNDDRRVAAPPPARSGGRRESREPDPLSPFAALKGLRDALAERDRRDA</sequence>
<evidence type="ECO:0000313" key="8">
    <source>
        <dbReference type="EMBL" id="TCT05864.1"/>
    </source>
</evidence>
<dbReference type="SMART" id="SM00490">
    <property type="entry name" value="HELICc"/>
    <property type="match status" value="1"/>
</dbReference>
<dbReference type="InterPro" id="IPR050699">
    <property type="entry name" value="RNA-DNA_Helicase"/>
</dbReference>